<accession>A0A401QFT4</accession>
<evidence type="ECO:0000313" key="3">
    <source>
        <dbReference type="Proteomes" id="UP000288216"/>
    </source>
</evidence>
<comment type="caution">
    <text evidence="2">The sequence shown here is derived from an EMBL/GenBank/DDBJ whole genome shotgun (WGS) entry which is preliminary data.</text>
</comment>
<keyword evidence="3" id="KW-1185">Reference proteome</keyword>
<dbReference type="EMBL" id="BFAA01061342">
    <property type="protein sequence ID" value="GCB84255.1"/>
    <property type="molecule type" value="Genomic_DNA"/>
</dbReference>
<feature type="compositionally biased region" description="Basic and acidic residues" evidence="1">
    <location>
        <begin position="105"/>
        <end position="116"/>
    </location>
</feature>
<feature type="non-terminal residue" evidence="2">
    <location>
        <position position="183"/>
    </location>
</feature>
<sequence>MLSWTGGSFDDPFVTDTTKRRVSLWSQQAPPTHYTELDMTGRPIQTSLKLMWPQEPPASPMAILPKDHKFQPDKPALGLTVPSSADASAVRALILSSKAGARPRVKMDTEHGKGLQEEDDDAAPSQSVDDQKGKLVGDRLPRPIWTSGKDHFEGGGTVWPSSEWCTRQPDPEGQQRVLTGIGG</sequence>
<name>A0A401QFT4_SCYTO</name>
<dbReference type="Proteomes" id="UP000288216">
    <property type="component" value="Unassembled WGS sequence"/>
</dbReference>
<proteinExistence type="predicted"/>
<protein>
    <submittedName>
        <fullName evidence="2">Uncharacterized protein</fullName>
    </submittedName>
</protein>
<evidence type="ECO:0000256" key="1">
    <source>
        <dbReference type="SAM" id="MobiDB-lite"/>
    </source>
</evidence>
<feature type="compositionally biased region" description="Basic and acidic residues" evidence="1">
    <location>
        <begin position="129"/>
        <end position="141"/>
    </location>
</feature>
<evidence type="ECO:0000313" key="2">
    <source>
        <dbReference type="EMBL" id="GCB84255.1"/>
    </source>
</evidence>
<gene>
    <name evidence="2" type="ORF">scyTo_0024907</name>
</gene>
<dbReference type="AlphaFoldDB" id="A0A401QFT4"/>
<feature type="region of interest" description="Disordered" evidence="1">
    <location>
        <begin position="100"/>
        <end position="183"/>
    </location>
</feature>
<organism evidence="2 3">
    <name type="scientific">Scyliorhinus torazame</name>
    <name type="common">Cloudy catshark</name>
    <name type="synonym">Catulus torazame</name>
    <dbReference type="NCBI Taxonomy" id="75743"/>
    <lineage>
        <taxon>Eukaryota</taxon>
        <taxon>Metazoa</taxon>
        <taxon>Chordata</taxon>
        <taxon>Craniata</taxon>
        <taxon>Vertebrata</taxon>
        <taxon>Chondrichthyes</taxon>
        <taxon>Elasmobranchii</taxon>
        <taxon>Galeomorphii</taxon>
        <taxon>Galeoidea</taxon>
        <taxon>Carcharhiniformes</taxon>
        <taxon>Scyliorhinidae</taxon>
        <taxon>Scyliorhinus</taxon>
    </lineage>
</organism>
<reference evidence="2 3" key="1">
    <citation type="journal article" date="2018" name="Nat. Ecol. Evol.">
        <title>Shark genomes provide insights into elasmobranch evolution and the origin of vertebrates.</title>
        <authorList>
            <person name="Hara Y"/>
            <person name="Yamaguchi K"/>
            <person name="Onimaru K"/>
            <person name="Kadota M"/>
            <person name="Koyanagi M"/>
            <person name="Keeley SD"/>
            <person name="Tatsumi K"/>
            <person name="Tanaka K"/>
            <person name="Motone F"/>
            <person name="Kageyama Y"/>
            <person name="Nozu R"/>
            <person name="Adachi N"/>
            <person name="Nishimura O"/>
            <person name="Nakagawa R"/>
            <person name="Tanegashima C"/>
            <person name="Kiyatake I"/>
            <person name="Matsumoto R"/>
            <person name="Murakumo K"/>
            <person name="Nishida K"/>
            <person name="Terakita A"/>
            <person name="Kuratani S"/>
            <person name="Sato K"/>
            <person name="Hyodo S Kuraku.S."/>
        </authorList>
    </citation>
    <scope>NUCLEOTIDE SEQUENCE [LARGE SCALE GENOMIC DNA]</scope>
</reference>